<keyword evidence="6" id="KW-0443">Lipid metabolism</keyword>
<evidence type="ECO:0000256" key="7">
    <source>
        <dbReference type="ARBA" id="ARBA00023209"/>
    </source>
</evidence>
<comment type="pathway">
    <text evidence="9">Phospholipid metabolism; phosphatidylethanolamine biosynthesis; phosphatidylethanolamine from ethanolamine: step 2/3.</text>
</comment>
<evidence type="ECO:0000256" key="1">
    <source>
        <dbReference type="ARBA" id="ARBA00005189"/>
    </source>
</evidence>
<dbReference type="PANTHER" id="PTHR45780:SF2">
    <property type="entry name" value="ETHANOLAMINE-PHOSPHATE CYTIDYLYLTRANSFERASE"/>
    <property type="match status" value="1"/>
</dbReference>
<dbReference type="GO" id="GO:0005737">
    <property type="term" value="C:cytoplasm"/>
    <property type="evidence" value="ECO:0007669"/>
    <property type="project" value="TreeGrafter"/>
</dbReference>
<sequence length="361" mass="39873">MSPPTLALGALVGALAKTLVDRVGGRRTVGDDAQKGRAGGDESIRDDKAAAETPRVSTTETKRKTVVYMDGCFDTMHYGHANALRQARACGDVLLVGVVNDAEIRRCKGPPVCDEVERLEMVRACKWVDDVIEDVPYEVTDEFTDELFEKHGVDYVEIKRTEGVSTTDIEEEKEATFCTTSSRIAQFGTTRAIPANAKVVYVHGAFDVFNRGHIDLLRRAKTLGDFVLVGVHADAEVRSRRGADHPVLNEKERALSVLACRYADEVVIGAPMKITHDLLTTFNVAVVVAEDEDEYLIGGEDVNALAMKRGVFRRVDREHDCSVLTVAKRIMENRAEFEARNARKVKSESAYYAQKAHVAET</sequence>
<dbReference type="GO" id="GO:0006646">
    <property type="term" value="P:phosphatidylethanolamine biosynthetic process"/>
    <property type="evidence" value="ECO:0007669"/>
    <property type="project" value="UniProtKB-UniPathway"/>
</dbReference>
<dbReference type="EMBL" id="KZ155772">
    <property type="protein sequence ID" value="OUS48892.1"/>
    <property type="molecule type" value="Genomic_DNA"/>
</dbReference>
<comment type="similarity">
    <text evidence="2">Belongs to the cytidylyltransferase family.</text>
</comment>
<feature type="domain" description="Cytidyltransferase-like" evidence="14">
    <location>
        <begin position="68"/>
        <end position="156"/>
    </location>
</feature>
<dbReference type="Proteomes" id="UP000195557">
    <property type="component" value="Unassembled WGS sequence"/>
</dbReference>
<dbReference type="InterPro" id="IPR014729">
    <property type="entry name" value="Rossmann-like_a/b/a_fold"/>
</dbReference>
<organism evidence="15">
    <name type="scientific">Ostreococcus tauri</name>
    <name type="common">Marine green alga</name>
    <dbReference type="NCBI Taxonomy" id="70448"/>
    <lineage>
        <taxon>Eukaryota</taxon>
        <taxon>Viridiplantae</taxon>
        <taxon>Chlorophyta</taxon>
        <taxon>Mamiellophyceae</taxon>
        <taxon>Mamiellales</taxon>
        <taxon>Bathycoccaceae</taxon>
        <taxon>Ostreococcus</taxon>
    </lineage>
</organism>
<dbReference type="InterPro" id="IPR044608">
    <property type="entry name" value="Ect1/PCYT2"/>
</dbReference>
<evidence type="ECO:0000256" key="12">
    <source>
        <dbReference type="SAM" id="MobiDB-lite"/>
    </source>
</evidence>
<dbReference type="SUPFAM" id="SSF52374">
    <property type="entry name" value="Nucleotidylyl transferase"/>
    <property type="match status" value="2"/>
</dbReference>
<dbReference type="AlphaFoldDB" id="A0A1Y5IP65"/>
<feature type="signal peptide" evidence="13">
    <location>
        <begin position="1"/>
        <end position="16"/>
    </location>
</feature>
<evidence type="ECO:0000256" key="11">
    <source>
        <dbReference type="ARBA" id="ARBA00031473"/>
    </source>
</evidence>
<keyword evidence="7" id="KW-0594">Phospholipid biosynthesis</keyword>
<evidence type="ECO:0000259" key="14">
    <source>
        <dbReference type="Pfam" id="PF01467"/>
    </source>
</evidence>
<evidence type="ECO:0000256" key="2">
    <source>
        <dbReference type="ARBA" id="ARBA00010101"/>
    </source>
</evidence>
<keyword evidence="5 15" id="KW-0548">Nucleotidyltransferase</keyword>
<evidence type="ECO:0000256" key="10">
    <source>
        <dbReference type="ARBA" id="ARBA00024221"/>
    </source>
</evidence>
<keyword evidence="8" id="KW-1208">Phospholipid metabolism</keyword>
<dbReference type="Gene3D" id="3.40.50.620">
    <property type="entry name" value="HUPs"/>
    <property type="match status" value="2"/>
</dbReference>
<feature type="domain" description="Cytidyltransferase-like" evidence="14">
    <location>
        <begin position="202"/>
        <end position="291"/>
    </location>
</feature>
<evidence type="ECO:0000313" key="16">
    <source>
        <dbReference type="EMBL" id="OUS49049.1"/>
    </source>
</evidence>
<evidence type="ECO:0000256" key="6">
    <source>
        <dbReference type="ARBA" id="ARBA00023098"/>
    </source>
</evidence>
<keyword evidence="3" id="KW-0444">Lipid biosynthesis</keyword>
<reference evidence="15" key="1">
    <citation type="submission" date="2017-04" db="EMBL/GenBank/DDBJ databases">
        <title>Population genomics of picophytoplankton unveils novel chromosome hypervariability.</title>
        <authorList>
            <consortium name="DOE Joint Genome Institute"/>
            <person name="Blanc-Mathieu R."/>
            <person name="Krasovec M."/>
            <person name="Hebrard M."/>
            <person name="Yau S."/>
            <person name="Desgranges E."/>
            <person name="Martin J."/>
            <person name="Schackwitz W."/>
            <person name="Kuo A."/>
            <person name="Salin G."/>
            <person name="Donnadieu C."/>
            <person name="Desdevises Y."/>
            <person name="Sanchez-Ferandin S."/>
            <person name="Moreau H."/>
            <person name="Rivals E."/>
            <person name="Grigoriev I.V."/>
            <person name="Grimsley N."/>
            <person name="Eyre-Walker A."/>
            <person name="Piganeau G."/>
        </authorList>
    </citation>
    <scope>NUCLEOTIDE SEQUENCE [LARGE SCALE GENOMIC DNA]</scope>
    <source>
        <strain evidence="15">RCC 1115</strain>
    </source>
</reference>
<dbReference type="EMBL" id="KZ155772">
    <property type="protein sequence ID" value="OUS49049.1"/>
    <property type="molecule type" value="Genomic_DNA"/>
</dbReference>
<gene>
    <name evidence="16" type="ORF">BE221DRAFT_67185</name>
    <name evidence="15" type="ORF">BE221DRAFT_67872</name>
</gene>
<evidence type="ECO:0000256" key="5">
    <source>
        <dbReference type="ARBA" id="ARBA00022695"/>
    </source>
</evidence>
<evidence type="ECO:0000256" key="4">
    <source>
        <dbReference type="ARBA" id="ARBA00022679"/>
    </source>
</evidence>
<dbReference type="UniPathway" id="UPA00558">
    <property type="reaction ID" value="UER00742"/>
</dbReference>
<evidence type="ECO:0000256" key="3">
    <source>
        <dbReference type="ARBA" id="ARBA00022516"/>
    </source>
</evidence>
<dbReference type="Pfam" id="PF01467">
    <property type="entry name" value="CTP_transf_like"/>
    <property type="match status" value="2"/>
</dbReference>
<feature type="region of interest" description="Disordered" evidence="12">
    <location>
        <begin position="27"/>
        <end position="58"/>
    </location>
</feature>
<dbReference type="EC" id="2.7.7.14" evidence="10"/>
<keyword evidence="13" id="KW-0732">Signal</keyword>
<evidence type="ECO:0000256" key="9">
    <source>
        <dbReference type="ARBA" id="ARBA00024191"/>
    </source>
</evidence>
<name>A0A1Y5IP65_OSTTA</name>
<keyword evidence="4 15" id="KW-0808">Transferase</keyword>
<accession>A0A1Y5IP65</accession>
<dbReference type="InterPro" id="IPR004821">
    <property type="entry name" value="Cyt_trans-like"/>
</dbReference>
<feature type="chain" id="PRO_5011908229" description="ethanolamine-phosphate cytidylyltransferase" evidence="13">
    <location>
        <begin position="17"/>
        <end position="361"/>
    </location>
</feature>
<comment type="pathway">
    <text evidence="1">Lipid metabolism.</text>
</comment>
<feature type="compositionally biased region" description="Basic and acidic residues" evidence="12">
    <location>
        <begin position="27"/>
        <end position="50"/>
    </location>
</feature>
<evidence type="ECO:0000256" key="13">
    <source>
        <dbReference type="SAM" id="SignalP"/>
    </source>
</evidence>
<dbReference type="GO" id="GO:0004306">
    <property type="term" value="F:ethanolamine-phosphate cytidylyltransferase activity"/>
    <property type="evidence" value="ECO:0007669"/>
    <property type="project" value="UniProtKB-EC"/>
</dbReference>
<protein>
    <recommendedName>
        <fullName evidence="10">ethanolamine-phosphate cytidylyltransferase</fullName>
        <ecNumber evidence="10">2.7.7.14</ecNumber>
    </recommendedName>
    <alternativeName>
        <fullName evidence="11">CTP:phosphoethanolamine cytidylyltransferase</fullName>
    </alternativeName>
</protein>
<dbReference type="NCBIfam" id="TIGR00125">
    <property type="entry name" value="cyt_tran_rel"/>
    <property type="match status" value="2"/>
</dbReference>
<evidence type="ECO:0000256" key="8">
    <source>
        <dbReference type="ARBA" id="ARBA00023264"/>
    </source>
</evidence>
<evidence type="ECO:0000313" key="15">
    <source>
        <dbReference type="EMBL" id="OUS48892.1"/>
    </source>
</evidence>
<dbReference type="PANTHER" id="PTHR45780">
    <property type="entry name" value="ETHANOLAMINE-PHOSPHATE CYTIDYLYLTRANSFERASE"/>
    <property type="match status" value="1"/>
</dbReference>
<proteinExistence type="inferred from homology"/>